<dbReference type="PANTHER" id="PTHR47331">
    <property type="entry name" value="PHD-TYPE DOMAIN-CONTAINING PROTEIN"/>
    <property type="match status" value="1"/>
</dbReference>
<dbReference type="EMBL" id="BMAW01111795">
    <property type="protein sequence ID" value="GFT49719.1"/>
    <property type="molecule type" value="Genomic_DNA"/>
</dbReference>
<dbReference type="AlphaFoldDB" id="A0A8X6TS21"/>
<reference evidence="1" key="1">
    <citation type="submission" date="2020-08" db="EMBL/GenBank/DDBJ databases">
        <title>Multicomponent nature underlies the extraordinary mechanical properties of spider dragline silk.</title>
        <authorList>
            <person name="Kono N."/>
            <person name="Nakamura H."/>
            <person name="Mori M."/>
            <person name="Yoshida Y."/>
            <person name="Ohtoshi R."/>
            <person name="Malay A.D."/>
            <person name="Moran D.A.P."/>
            <person name="Tomita M."/>
            <person name="Numata K."/>
            <person name="Arakawa K."/>
        </authorList>
    </citation>
    <scope>NUCLEOTIDE SEQUENCE</scope>
</reference>
<sequence length="296" mass="34087">MKKPSVVIVFNSSSHSPSHPSLNNALEIGPNLLPDIIATLMRYKNSNYLWRKSRISTADTIRRRQRRNMISLLISKFYDPLGLFSPIIVIVKILFQDTWLSGIQWDELLPPAVAQQWHRQKNELQCLNDIHIPRRIGPSNAVTIHMLCDASVRAYGACLYARPTIHNSTDVNLICNRNKQAPVKKVTLPRLELLATQLGPHLLQYLCRKTNTHYYTVILWSDSTVARSWVKGDPNRWKMFVQNNRSSSIHYSSTMAQLPQYRHSVDHLTCGTFPSQLSALESWWHGLKWLTQNPEI</sequence>
<proteinExistence type="predicted"/>
<name>A0A8X6TS21_NEPPI</name>
<protein>
    <submittedName>
        <fullName evidence="1">Integrase catalytic domain-containing protein</fullName>
    </submittedName>
</protein>
<dbReference type="Proteomes" id="UP000887013">
    <property type="component" value="Unassembled WGS sequence"/>
</dbReference>
<dbReference type="OrthoDB" id="6429900at2759"/>
<comment type="caution">
    <text evidence="1">The sequence shown here is derived from an EMBL/GenBank/DDBJ whole genome shotgun (WGS) entry which is preliminary data.</text>
</comment>
<keyword evidence="2" id="KW-1185">Reference proteome</keyword>
<dbReference type="Pfam" id="PF05380">
    <property type="entry name" value="Peptidase_A17"/>
    <property type="match status" value="1"/>
</dbReference>
<accession>A0A8X6TS21</accession>
<organism evidence="1 2">
    <name type="scientific">Nephila pilipes</name>
    <name type="common">Giant wood spider</name>
    <name type="synonym">Nephila maculata</name>
    <dbReference type="NCBI Taxonomy" id="299642"/>
    <lineage>
        <taxon>Eukaryota</taxon>
        <taxon>Metazoa</taxon>
        <taxon>Ecdysozoa</taxon>
        <taxon>Arthropoda</taxon>
        <taxon>Chelicerata</taxon>
        <taxon>Arachnida</taxon>
        <taxon>Araneae</taxon>
        <taxon>Araneomorphae</taxon>
        <taxon>Entelegynae</taxon>
        <taxon>Araneoidea</taxon>
        <taxon>Nephilidae</taxon>
        <taxon>Nephila</taxon>
    </lineage>
</organism>
<evidence type="ECO:0000313" key="2">
    <source>
        <dbReference type="Proteomes" id="UP000887013"/>
    </source>
</evidence>
<evidence type="ECO:0000313" key="1">
    <source>
        <dbReference type="EMBL" id="GFT49719.1"/>
    </source>
</evidence>
<dbReference type="InterPro" id="IPR008042">
    <property type="entry name" value="Retrotrans_Pao"/>
</dbReference>
<gene>
    <name evidence="1" type="primary">AVEN_71846_1</name>
    <name evidence="1" type="ORF">NPIL_271981</name>
</gene>